<dbReference type="InterPro" id="IPR000515">
    <property type="entry name" value="MetI-like"/>
</dbReference>
<feature type="domain" description="ABC transmembrane type-1" evidence="8">
    <location>
        <begin position="73"/>
        <end position="265"/>
    </location>
</feature>
<dbReference type="CDD" id="cd06261">
    <property type="entry name" value="TM_PBP2"/>
    <property type="match status" value="1"/>
</dbReference>
<protein>
    <submittedName>
        <fullName evidence="9">Carbohydrate ABC transporter permease</fullName>
    </submittedName>
</protein>
<dbReference type="PROSITE" id="PS50928">
    <property type="entry name" value="ABC_TM1"/>
    <property type="match status" value="1"/>
</dbReference>
<comment type="caution">
    <text evidence="9">The sequence shown here is derived from an EMBL/GenBank/DDBJ whole genome shotgun (WGS) entry which is preliminary data.</text>
</comment>
<keyword evidence="2 7" id="KW-0813">Transport</keyword>
<accession>A0ABW2FEW4</accession>
<feature type="transmembrane region" description="Helical" evidence="7">
    <location>
        <begin position="243"/>
        <end position="263"/>
    </location>
</feature>
<dbReference type="InterPro" id="IPR035906">
    <property type="entry name" value="MetI-like_sf"/>
</dbReference>
<dbReference type="SUPFAM" id="SSF161098">
    <property type="entry name" value="MetI-like"/>
    <property type="match status" value="1"/>
</dbReference>
<dbReference type="Gene3D" id="1.10.3720.10">
    <property type="entry name" value="MetI-like"/>
    <property type="match status" value="1"/>
</dbReference>
<evidence type="ECO:0000256" key="1">
    <source>
        <dbReference type="ARBA" id="ARBA00004651"/>
    </source>
</evidence>
<gene>
    <name evidence="9" type="ORF">ACFQMJ_19220</name>
</gene>
<evidence type="ECO:0000259" key="8">
    <source>
        <dbReference type="PROSITE" id="PS50928"/>
    </source>
</evidence>
<evidence type="ECO:0000256" key="6">
    <source>
        <dbReference type="ARBA" id="ARBA00023136"/>
    </source>
</evidence>
<comment type="subcellular location">
    <subcellularLocation>
        <location evidence="1 7">Cell membrane</location>
        <topology evidence="1 7">Multi-pass membrane protein</topology>
    </subcellularLocation>
</comment>
<dbReference type="PANTHER" id="PTHR43744:SF6">
    <property type="entry name" value="ABC TRANSPORTER PERMEASE PROTEIN YESQ-RELATED"/>
    <property type="match status" value="1"/>
</dbReference>
<feature type="transmembrane region" description="Helical" evidence="7">
    <location>
        <begin position="72"/>
        <end position="96"/>
    </location>
</feature>
<evidence type="ECO:0000256" key="2">
    <source>
        <dbReference type="ARBA" id="ARBA00022448"/>
    </source>
</evidence>
<feature type="transmembrane region" description="Helical" evidence="7">
    <location>
        <begin position="12"/>
        <end position="32"/>
    </location>
</feature>
<keyword evidence="5 7" id="KW-1133">Transmembrane helix</keyword>
<keyword evidence="10" id="KW-1185">Reference proteome</keyword>
<feature type="transmembrane region" description="Helical" evidence="7">
    <location>
        <begin position="108"/>
        <end position="132"/>
    </location>
</feature>
<evidence type="ECO:0000256" key="5">
    <source>
        <dbReference type="ARBA" id="ARBA00022989"/>
    </source>
</evidence>
<dbReference type="PANTHER" id="PTHR43744">
    <property type="entry name" value="ABC TRANSPORTER PERMEASE PROTEIN MG189-RELATED-RELATED"/>
    <property type="match status" value="1"/>
</dbReference>
<dbReference type="Proteomes" id="UP001596378">
    <property type="component" value="Unassembled WGS sequence"/>
</dbReference>
<evidence type="ECO:0000256" key="7">
    <source>
        <dbReference type="RuleBase" id="RU363032"/>
    </source>
</evidence>
<evidence type="ECO:0000313" key="9">
    <source>
        <dbReference type="EMBL" id="MFC7150669.1"/>
    </source>
</evidence>
<proteinExistence type="inferred from homology"/>
<reference evidence="10" key="1">
    <citation type="journal article" date="2019" name="Int. J. Syst. Evol. Microbiol.">
        <title>The Global Catalogue of Microorganisms (GCM) 10K type strain sequencing project: providing services to taxonomists for standard genome sequencing and annotation.</title>
        <authorList>
            <consortium name="The Broad Institute Genomics Platform"/>
            <consortium name="The Broad Institute Genome Sequencing Center for Infectious Disease"/>
            <person name="Wu L."/>
            <person name="Ma J."/>
        </authorList>
    </citation>
    <scope>NUCLEOTIDE SEQUENCE [LARGE SCALE GENOMIC DNA]</scope>
    <source>
        <strain evidence="10">KCTC 12907</strain>
    </source>
</reference>
<evidence type="ECO:0000256" key="4">
    <source>
        <dbReference type="ARBA" id="ARBA00022692"/>
    </source>
</evidence>
<evidence type="ECO:0000313" key="10">
    <source>
        <dbReference type="Proteomes" id="UP001596378"/>
    </source>
</evidence>
<keyword evidence="3" id="KW-1003">Cell membrane</keyword>
<feature type="transmembrane region" description="Helical" evidence="7">
    <location>
        <begin position="185"/>
        <end position="208"/>
    </location>
</feature>
<feature type="transmembrane region" description="Helical" evidence="7">
    <location>
        <begin position="144"/>
        <end position="164"/>
    </location>
</feature>
<evidence type="ECO:0000256" key="3">
    <source>
        <dbReference type="ARBA" id="ARBA00022475"/>
    </source>
</evidence>
<keyword evidence="6 7" id="KW-0472">Membrane</keyword>
<dbReference type="RefSeq" id="WP_378053048.1">
    <property type="nucleotide sequence ID" value="NZ_JBHMDN010000069.1"/>
</dbReference>
<dbReference type="EMBL" id="JBHTAI010000011">
    <property type="protein sequence ID" value="MFC7150669.1"/>
    <property type="molecule type" value="Genomic_DNA"/>
</dbReference>
<comment type="similarity">
    <text evidence="7">Belongs to the binding-protein-dependent transport system permease family.</text>
</comment>
<name>A0ABW2FEW4_9BACL</name>
<organism evidence="9 10">
    <name type="scientific">Cohnella cellulosilytica</name>
    <dbReference type="NCBI Taxonomy" id="986710"/>
    <lineage>
        <taxon>Bacteria</taxon>
        <taxon>Bacillati</taxon>
        <taxon>Bacillota</taxon>
        <taxon>Bacilli</taxon>
        <taxon>Bacillales</taxon>
        <taxon>Paenibacillaceae</taxon>
        <taxon>Cohnella</taxon>
    </lineage>
</organism>
<dbReference type="Pfam" id="PF00528">
    <property type="entry name" value="BPD_transp_1"/>
    <property type="match status" value="1"/>
</dbReference>
<keyword evidence="4 7" id="KW-0812">Transmembrane</keyword>
<sequence length="280" mass="32081">MEITRIRRAWLLHILIFGLGLAMLYPILWLIASSFKPSYLIFSDQRIWPAEFTIQNYIDGWKGILRNGFHTFMINSIVLCLFAVIGNVISCSLTAFAFGRLNFRFKTVLFALMLTTIMLPHHVTIIPQYVLFRELGWVDTYLPLIAPKWLATEAFFVFLMVQFIRGLPKDLDESARIDGCGPGQIYWRIIMPLMVPALITTALFSFVWTWDDFFSQLLYINSVQLYTVPLGLRLFLDSTADSAWGPLFAMSVVALIPSLILFFTMQKYFVEGISTTGLKG</sequence>